<evidence type="ECO:0000313" key="3">
    <source>
        <dbReference type="Proteomes" id="UP001221898"/>
    </source>
</evidence>
<protein>
    <recommendedName>
        <fullName evidence="4">Cilia- and flagella-associated protein 161</fullName>
    </recommendedName>
</protein>
<dbReference type="GO" id="GO:0031514">
    <property type="term" value="C:motile cilium"/>
    <property type="evidence" value="ECO:0007669"/>
    <property type="project" value="TreeGrafter"/>
</dbReference>
<dbReference type="EMBL" id="JAINUG010000091">
    <property type="protein sequence ID" value="KAJ8398317.1"/>
    <property type="molecule type" value="Genomic_DNA"/>
</dbReference>
<feature type="region of interest" description="Disordered" evidence="1">
    <location>
        <begin position="268"/>
        <end position="288"/>
    </location>
</feature>
<accession>A0AAD7S9P6</accession>
<proteinExistence type="predicted"/>
<comment type="caution">
    <text evidence="2">The sequence shown here is derived from an EMBL/GenBank/DDBJ whole genome shotgun (WGS) entry which is preliminary data.</text>
</comment>
<gene>
    <name evidence="2" type="ORF">AAFF_G00428870</name>
</gene>
<evidence type="ECO:0000256" key="1">
    <source>
        <dbReference type="SAM" id="MobiDB-lite"/>
    </source>
</evidence>
<keyword evidence="3" id="KW-1185">Reference proteome</keyword>
<dbReference type="InterPro" id="IPR055325">
    <property type="entry name" value="CF161"/>
</dbReference>
<dbReference type="Pfam" id="PF24569">
    <property type="entry name" value="CFAP161"/>
    <property type="match status" value="1"/>
</dbReference>
<name>A0AAD7S9P6_9TELE</name>
<reference evidence="2" key="1">
    <citation type="journal article" date="2023" name="Science">
        <title>Genome structures resolve the early diversification of teleost fishes.</title>
        <authorList>
            <person name="Parey E."/>
            <person name="Louis A."/>
            <person name="Montfort J."/>
            <person name="Bouchez O."/>
            <person name="Roques C."/>
            <person name="Iampietro C."/>
            <person name="Lluch J."/>
            <person name="Castinel A."/>
            <person name="Donnadieu C."/>
            <person name="Desvignes T."/>
            <person name="Floi Bucao C."/>
            <person name="Jouanno E."/>
            <person name="Wen M."/>
            <person name="Mejri S."/>
            <person name="Dirks R."/>
            <person name="Jansen H."/>
            <person name="Henkel C."/>
            <person name="Chen W.J."/>
            <person name="Zahm M."/>
            <person name="Cabau C."/>
            <person name="Klopp C."/>
            <person name="Thompson A.W."/>
            <person name="Robinson-Rechavi M."/>
            <person name="Braasch I."/>
            <person name="Lecointre G."/>
            <person name="Bobe J."/>
            <person name="Postlethwait J.H."/>
            <person name="Berthelot C."/>
            <person name="Roest Crollius H."/>
            <person name="Guiguen Y."/>
        </authorList>
    </citation>
    <scope>NUCLEOTIDE SEQUENCE</scope>
    <source>
        <strain evidence="2">NC1722</strain>
    </source>
</reference>
<organism evidence="2 3">
    <name type="scientific">Aldrovandia affinis</name>
    <dbReference type="NCBI Taxonomy" id="143900"/>
    <lineage>
        <taxon>Eukaryota</taxon>
        <taxon>Metazoa</taxon>
        <taxon>Chordata</taxon>
        <taxon>Craniata</taxon>
        <taxon>Vertebrata</taxon>
        <taxon>Euteleostomi</taxon>
        <taxon>Actinopterygii</taxon>
        <taxon>Neopterygii</taxon>
        <taxon>Teleostei</taxon>
        <taxon>Notacanthiformes</taxon>
        <taxon>Halosauridae</taxon>
        <taxon>Aldrovandia</taxon>
    </lineage>
</organism>
<evidence type="ECO:0000313" key="2">
    <source>
        <dbReference type="EMBL" id="KAJ8398317.1"/>
    </source>
</evidence>
<dbReference type="Proteomes" id="UP001221898">
    <property type="component" value="Unassembled WGS sequence"/>
</dbReference>
<sequence length="288" mass="31941">MLKDFLDRRERGELTVQKIGLLKQNILKKVDLSVSTDRWLHFGDTVMLVNPGSDRRYYLRDQQGVLQDPAAVAIDVNVSGLGAGSSIGAPCEVSGTRALEPTGRTAFVITSVDGSPVGDTLRYSQSFALRTMEGFTGGLYLTSDTKTLQKFAKKSRLQEVNLTDEPSFLTRWQAVYFHPEERMEYEGLPVPVNAKVLIAHCKTNQCLAVLGNCVLWTSYGKEYEVVAHTCLDSHKAERDVNHWLFVTANPGTEAQAIFDRPDPMANITTSTSTGRIRRAKPPRTTMGD</sequence>
<dbReference type="PANTHER" id="PTHR24274:SF1">
    <property type="entry name" value="CILIA- AND FLAGELLA-ASSOCIATED PROTEIN 161"/>
    <property type="match status" value="1"/>
</dbReference>
<dbReference type="GO" id="GO:0060271">
    <property type="term" value="P:cilium assembly"/>
    <property type="evidence" value="ECO:0007669"/>
    <property type="project" value="TreeGrafter"/>
</dbReference>
<dbReference type="AlphaFoldDB" id="A0AAD7S9P6"/>
<dbReference type="PANTHER" id="PTHR24274">
    <property type="entry name" value="CILIA- AND FLAGELLA-ASSOCIATED PROTEIN 161"/>
    <property type="match status" value="1"/>
</dbReference>
<evidence type="ECO:0008006" key="4">
    <source>
        <dbReference type="Google" id="ProtNLM"/>
    </source>
</evidence>